<dbReference type="RefSeq" id="WP_120175457.1">
    <property type="nucleotide sequence ID" value="NZ_AP018050.1"/>
</dbReference>
<dbReference type="OrthoDB" id="1076638at2"/>
<dbReference type="EMBL" id="AP018050">
    <property type="protein sequence ID" value="BBA30459.1"/>
    <property type="molecule type" value="Genomic_DNA"/>
</dbReference>
<dbReference type="AlphaFoldDB" id="A0A286T5R2"/>
<evidence type="ECO:0000313" key="2">
    <source>
        <dbReference type="Proteomes" id="UP000267517"/>
    </source>
</evidence>
<sequence length="65" mass="7369">MSIEEFRQQILTLLLSKTNSKGEPRFDETSAKELLDQLTDEELEEGILFNTPEDVAEILSEIGTL</sequence>
<protein>
    <submittedName>
        <fullName evidence="1">Uncharacterized protein</fullName>
    </submittedName>
</protein>
<name>A0A286T5R2_9BACT</name>
<organism evidence="1 2">
    <name type="scientific">Prevotella melaninogenica</name>
    <dbReference type="NCBI Taxonomy" id="28132"/>
    <lineage>
        <taxon>Bacteria</taxon>
        <taxon>Pseudomonadati</taxon>
        <taxon>Bacteroidota</taxon>
        <taxon>Bacteroidia</taxon>
        <taxon>Bacteroidales</taxon>
        <taxon>Prevotellaceae</taxon>
        <taxon>Prevotella</taxon>
    </lineage>
</organism>
<reference evidence="1 2" key="1">
    <citation type="submission" date="2017-05" db="EMBL/GenBank/DDBJ databases">
        <title>whole genome sequence of Prevotella melaninogenica GAI 07411.</title>
        <authorList>
            <person name="Kondo Y."/>
            <person name="Hoshino T."/>
        </authorList>
    </citation>
    <scope>NUCLEOTIDE SEQUENCE [LARGE SCALE GENOMIC DNA]</scope>
    <source>
        <strain evidence="1 2">GAI 07411</strain>
    </source>
</reference>
<proteinExistence type="predicted"/>
<evidence type="ECO:0000313" key="1">
    <source>
        <dbReference type="EMBL" id="BBA30459.1"/>
    </source>
</evidence>
<gene>
    <name evidence="1" type="ORF">PMEL_200990</name>
</gene>
<accession>A0A286T5R2</accession>
<dbReference type="Proteomes" id="UP000267517">
    <property type="component" value="Chromosome II"/>
</dbReference>